<reference evidence="2 3" key="1">
    <citation type="journal article" date="2014" name="BMC Genomics">
        <title>Genome sequencing of four Aureobasidium pullulans varieties: biotechnological potential, stress tolerance, and description of new species.</title>
        <authorList>
            <person name="Gostin Ar C."/>
            <person name="Ohm R.A."/>
            <person name="Kogej T."/>
            <person name="Sonjak S."/>
            <person name="Turk M."/>
            <person name="Zajc J."/>
            <person name="Zalar P."/>
            <person name="Grube M."/>
            <person name="Sun H."/>
            <person name="Han J."/>
            <person name="Sharma A."/>
            <person name="Chiniquy J."/>
            <person name="Ngan C.Y."/>
            <person name="Lipzen A."/>
            <person name="Barry K."/>
            <person name="Grigoriev I.V."/>
            <person name="Gunde-Cimerman N."/>
        </authorList>
    </citation>
    <scope>NUCLEOTIDE SEQUENCE [LARGE SCALE GENOMIC DNA]</scope>
    <source>
        <strain evidence="2 3">EXF-2481</strain>
    </source>
</reference>
<accession>A0A074Y399</accession>
<dbReference type="RefSeq" id="XP_013340732.1">
    <property type="nucleotide sequence ID" value="XM_013485278.1"/>
</dbReference>
<dbReference type="Proteomes" id="UP000030641">
    <property type="component" value="Unassembled WGS sequence"/>
</dbReference>
<dbReference type="InParanoid" id="A0A074Y399"/>
<gene>
    <name evidence="2" type="ORF">AUEXF2481DRAFT_433772</name>
</gene>
<name>A0A074Y399_AURSE</name>
<sequence>MILKESKEERERGGDGQNSKVASTRQSEAVPEKCRDRHYLTISTAHLDHLLGLEQQATHRLDYTHHHTIIYVDIATTKQSLPRRKECGPLYAINTMVHFAPAFHFPTCRHLYSVSTAFSLSFCSLVMENCRDIRDHHPYMKNIPYLSGEGRRDIAPDTRALNWLEDDFAQEVLEDILGDDGEKGGQTGNEKTREGKDCIPLTYRVGEGGVVLLLDIRKSGFLLSLLPFLNLLPPSLTHASFLPSFFFLQDVVVLLC</sequence>
<dbReference type="GeneID" id="25367395"/>
<evidence type="ECO:0000256" key="1">
    <source>
        <dbReference type="SAM" id="MobiDB-lite"/>
    </source>
</evidence>
<evidence type="ECO:0000313" key="3">
    <source>
        <dbReference type="Proteomes" id="UP000030641"/>
    </source>
</evidence>
<dbReference type="OrthoDB" id="5327951at2759"/>
<keyword evidence="3" id="KW-1185">Reference proteome</keyword>
<protein>
    <submittedName>
        <fullName evidence="2">Uncharacterized protein</fullName>
    </submittedName>
</protein>
<evidence type="ECO:0000313" key="2">
    <source>
        <dbReference type="EMBL" id="KEQ92175.1"/>
    </source>
</evidence>
<organism evidence="2 3">
    <name type="scientific">Aureobasidium subglaciale (strain EXF-2481)</name>
    <name type="common">Aureobasidium pullulans var. subglaciale</name>
    <dbReference type="NCBI Taxonomy" id="1043005"/>
    <lineage>
        <taxon>Eukaryota</taxon>
        <taxon>Fungi</taxon>
        <taxon>Dikarya</taxon>
        <taxon>Ascomycota</taxon>
        <taxon>Pezizomycotina</taxon>
        <taxon>Dothideomycetes</taxon>
        <taxon>Dothideomycetidae</taxon>
        <taxon>Dothideales</taxon>
        <taxon>Saccotheciaceae</taxon>
        <taxon>Aureobasidium</taxon>
    </lineage>
</organism>
<dbReference type="AlphaFoldDB" id="A0A074Y399"/>
<feature type="region of interest" description="Disordered" evidence="1">
    <location>
        <begin position="1"/>
        <end position="32"/>
    </location>
</feature>
<proteinExistence type="predicted"/>
<feature type="compositionally biased region" description="Polar residues" evidence="1">
    <location>
        <begin position="17"/>
        <end position="27"/>
    </location>
</feature>
<dbReference type="EMBL" id="KL584772">
    <property type="protein sequence ID" value="KEQ92175.1"/>
    <property type="molecule type" value="Genomic_DNA"/>
</dbReference>
<feature type="compositionally biased region" description="Basic and acidic residues" evidence="1">
    <location>
        <begin position="1"/>
        <end position="14"/>
    </location>
</feature>
<dbReference type="HOGENOM" id="CLU_1085802_0_0_1"/>